<evidence type="ECO:0000313" key="2">
    <source>
        <dbReference type="EMBL" id="KIG12251.1"/>
    </source>
</evidence>
<evidence type="ECO:0000313" key="3">
    <source>
        <dbReference type="Proteomes" id="UP000031599"/>
    </source>
</evidence>
<name>A0A0C2CLZ9_9BACT</name>
<dbReference type="PROSITE" id="PS51257">
    <property type="entry name" value="PROKAR_LIPOPROTEIN"/>
    <property type="match status" value="1"/>
</dbReference>
<gene>
    <name evidence="2" type="ORF">DB30_01758</name>
</gene>
<evidence type="ECO:0000256" key="1">
    <source>
        <dbReference type="SAM" id="MobiDB-lite"/>
    </source>
</evidence>
<accession>A0A0C2CLZ9</accession>
<reference evidence="2 3" key="1">
    <citation type="submission" date="2014-12" db="EMBL/GenBank/DDBJ databases">
        <title>Genome assembly of Enhygromyxa salina DSM 15201.</title>
        <authorList>
            <person name="Sharma G."/>
            <person name="Subramanian S."/>
        </authorList>
    </citation>
    <scope>NUCLEOTIDE SEQUENCE [LARGE SCALE GENOMIC DNA]</scope>
    <source>
        <strain evidence="2 3">DSM 15201</strain>
    </source>
</reference>
<dbReference type="EMBL" id="JMCC02000141">
    <property type="protein sequence ID" value="KIG12251.1"/>
    <property type="molecule type" value="Genomic_DNA"/>
</dbReference>
<feature type="compositionally biased region" description="Acidic residues" evidence="1">
    <location>
        <begin position="60"/>
        <end position="76"/>
    </location>
</feature>
<protein>
    <submittedName>
        <fullName evidence="2">Uncharacterized protein</fullName>
    </submittedName>
</protein>
<dbReference type="Proteomes" id="UP000031599">
    <property type="component" value="Unassembled WGS sequence"/>
</dbReference>
<proteinExistence type="predicted"/>
<dbReference type="RefSeq" id="WP_052558071.1">
    <property type="nucleotide sequence ID" value="NZ_JMCC02000141.1"/>
</dbReference>
<organism evidence="2 3">
    <name type="scientific">Enhygromyxa salina</name>
    <dbReference type="NCBI Taxonomy" id="215803"/>
    <lineage>
        <taxon>Bacteria</taxon>
        <taxon>Pseudomonadati</taxon>
        <taxon>Myxococcota</taxon>
        <taxon>Polyangia</taxon>
        <taxon>Nannocystales</taxon>
        <taxon>Nannocystaceae</taxon>
        <taxon>Enhygromyxa</taxon>
    </lineage>
</organism>
<comment type="caution">
    <text evidence="2">The sequence shown here is derived from an EMBL/GenBank/DDBJ whole genome shotgun (WGS) entry which is preliminary data.</text>
</comment>
<sequence length="391" mass="41634">MRSDLARFVLGFVGPLILAGCTAPPPAAESLPGADVARDVSLDYRVRPELAKPEAPPPEPEPEPEPEPDSDSDFDEAPERGWGPLVAGHPAHTRFAISDRQRLWIGKDNAVRELERNADATASIEDMVMDAQGVVWLLMSDNTLARVNDHDGIEAAPLPVAHASSIHAGAGHIVVLGVLPEATPLPPPESVEGLEYEALDERAVMAVTQTGTDWTLRRRPEDLSEFDDLAIGPDGSLMLMDGAEAGCGGGWQSRWQGHLSEPTWTMLPWPHDDSSSRVAASGGWSYGFQTCDEGEPEGLCAVDEAGRGVFVLDVNYDPYAIGHTEGVTMVASAAGLWRVQGSKAQRIGEGLEAPFRGGAPVMAISDGRVILVVGSRVYIGAAEGWTELSLA</sequence>
<feature type="region of interest" description="Disordered" evidence="1">
    <location>
        <begin position="45"/>
        <end position="88"/>
    </location>
</feature>
<dbReference type="AlphaFoldDB" id="A0A0C2CLZ9"/>